<organism>
    <name type="scientific">Pediculus humanus subsp. corporis</name>
    <name type="common">Body louse</name>
    <dbReference type="NCBI Taxonomy" id="121224"/>
    <lineage>
        <taxon>Eukaryota</taxon>
        <taxon>Metazoa</taxon>
        <taxon>Ecdysozoa</taxon>
        <taxon>Arthropoda</taxon>
        <taxon>Hexapoda</taxon>
        <taxon>Insecta</taxon>
        <taxon>Pterygota</taxon>
        <taxon>Neoptera</taxon>
        <taxon>Paraneoptera</taxon>
        <taxon>Psocodea</taxon>
        <taxon>Troctomorpha</taxon>
        <taxon>Phthiraptera</taxon>
        <taxon>Anoplura</taxon>
        <taxon>Pediculidae</taxon>
        <taxon>Pediculus</taxon>
    </lineage>
</organism>
<dbReference type="AlphaFoldDB" id="E0W2I3"/>
<feature type="binding site" evidence="13">
    <location>
        <position position="142"/>
    </location>
    <ligand>
        <name>Cu(2+)</name>
        <dbReference type="ChEBI" id="CHEBI:29036"/>
        <label>1</label>
        <note>catalytic</note>
    </ligand>
</feature>
<evidence type="ECO:0000256" key="11">
    <source>
        <dbReference type="ARBA" id="ARBA00023180"/>
    </source>
</evidence>
<dbReference type="GO" id="GO:0005507">
    <property type="term" value="F:copper ion binding"/>
    <property type="evidence" value="ECO:0007669"/>
    <property type="project" value="InterPro"/>
</dbReference>
<keyword evidence="9 18" id="KW-0503">Monooxygenase</keyword>
<dbReference type="InterPro" id="IPR024548">
    <property type="entry name" value="Cu2_monoox_C"/>
</dbReference>
<evidence type="ECO:0000256" key="8">
    <source>
        <dbReference type="ARBA" id="ARBA00023008"/>
    </source>
</evidence>
<evidence type="ECO:0000313" key="20">
    <source>
        <dbReference type="Proteomes" id="UP000009046"/>
    </source>
</evidence>
<gene>
    <name evidence="19" type="primary">8232813</name>
    <name evidence="18" type="ORF">Phum_PHUM593160</name>
</gene>
<feature type="disulfide bond" evidence="14">
    <location>
        <begin position="40"/>
        <end position="85"/>
    </location>
</feature>
<dbReference type="Pfam" id="PF03712">
    <property type="entry name" value="Cu2_monoox_C"/>
    <property type="match status" value="1"/>
</dbReference>
<dbReference type="PROSITE" id="PS00085">
    <property type="entry name" value="CU2_MONOOXYGENASE_2"/>
    <property type="match status" value="1"/>
</dbReference>
<feature type="signal peptide" evidence="15">
    <location>
        <begin position="1"/>
        <end position="17"/>
    </location>
</feature>
<evidence type="ECO:0000256" key="4">
    <source>
        <dbReference type="ARBA" id="ARBA00022525"/>
    </source>
</evidence>
<evidence type="ECO:0000313" key="18">
    <source>
        <dbReference type="EMBL" id="EEB19839.1"/>
    </source>
</evidence>
<evidence type="ECO:0000256" key="10">
    <source>
        <dbReference type="ARBA" id="ARBA00023157"/>
    </source>
</evidence>
<feature type="domain" description="Copper type II ascorbate-dependent monooxygenase N-terminal" evidence="16">
    <location>
        <begin position="23"/>
        <end position="149"/>
    </location>
</feature>
<dbReference type="SUPFAM" id="SSF49742">
    <property type="entry name" value="PHM/PNGase F"/>
    <property type="match status" value="2"/>
</dbReference>
<dbReference type="OMA" id="PELYLCT"/>
<evidence type="ECO:0000256" key="15">
    <source>
        <dbReference type="SAM" id="SignalP"/>
    </source>
</evidence>
<dbReference type="EMBL" id="DS235878">
    <property type="protein sequence ID" value="EEB19839.1"/>
    <property type="molecule type" value="Genomic_DNA"/>
</dbReference>
<comment type="subcellular location">
    <subcellularLocation>
        <location evidence="1">Secreted</location>
    </subcellularLocation>
</comment>
<feature type="chain" id="PRO_5011412843" description="peptidylglycine monooxygenase" evidence="15">
    <location>
        <begin position="18"/>
        <end position="336"/>
    </location>
</feature>
<dbReference type="InterPro" id="IPR014783">
    <property type="entry name" value="Cu2_ascorb_mOase_CS-2"/>
</dbReference>
<dbReference type="FunFam" id="2.60.120.230:FF:000002">
    <property type="entry name" value="Peptidyl-glycine alpha-amidating monooxygenase B"/>
    <property type="match status" value="1"/>
</dbReference>
<evidence type="ECO:0000259" key="16">
    <source>
        <dbReference type="Pfam" id="PF01082"/>
    </source>
</evidence>
<dbReference type="PANTHER" id="PTHR10680">
    <property type="entry name" value="PEPTIDYL-GLYCINE ALPHA-AMIDATING MONOOXYGENASE"/>
    <property type="match status" value="1"/>
</dbReference>
<feature type="binding site" evidence="13">
    <location>
        <position position="66"/>
    </location>
    <ligand>
        <name>Cu(2+)</name>
        <dbReference type="ChEBI" id="CHEBI:29036"/>
        <label>1</label>
        <note>catalytic</note>
    </ligand>
</feature>
<dbReference type="EC" id="1.14.17.3" evidence="3"/>
<evidence type="ECO:0000256" key="13">
    <source>
        <dbReference type="PIRSR" id="PIRSR600720-2"/>
    </source>
</evidence>
<dbReference type="FunCoup" id="E0W2I3">
    <property type="interactions" value="42"/>
</dbReference>
<evidence type="ECO:0000256" key="7">
    <source>
        <dbReference type="ARBA" id="ARBA00023002"/>
    </source>
</evidence>
<feature type="disulfide bond" evidence="14">
    <location>
        <begin position="73"/>
        <end position="101"/>
    </location>
</feature>
<reference evidence="18" key="1">
    <citation type="submission" date="2007-04" db="EMBL/GenBank/DDBJ databases">
        <title>Annotation of Pediculus humanus corporis strain USDA.</title>
        <authorList>
            <person name="Kirkness E."/>
            <person name="Hannick L."/>
            <person name="Hass B."/>
            <person name="Bruggner R."/>
            <person name="Lawson D."/>
            <person name="Bidwell S."/>
            <person name="Joardar V."/>
            <person name="Caler E."/>
            <person name="Walenz B."/>
            <person name="Inman J."/>
            <person name="Schobel S."/>
            <person name="Galinsky K."/>
            <person name="Amedeo P."/>
            <person name="Strausberg R."/>
        </authorList>
    </citation>
    <scope>NUCLEOTIDE SEQUENCE</scope>
    <source>
        <strain evidence="18">USDA</strain>
    </source>
</reference>
<keyword evidence="4" id="KW-0964">Secreted</keyword>
<dbReference type="GO" id="GO:0016020">
    <property type="term" value="C:membrane"/>
    <property type="evidence" value="ECO:0007669"/>
    <property type="project" value="InterPro"/>
</dbReference>
<dbReference type="InterPro" id="IPR000323">
    <property type="entry name" value="Cu2_ascorb_mOase_N"/>
</dbReference>
<accession>E0W2I3</accession>
<dbReference type="GeneID" id="8232813"/>
<dbReference type="RefSeq" id="XP_002432577.1">
    <property type="nucleotide sequence ID" value="XM_002432532.1"/>
</dbReference>
<dbReference type="GO" id="GO:0004504">
    <property type="term" value="F:peptidylglycine monooxygenase activity"/>
    <property type="evidence" value="ECO:0007669"/>
    <property type="project" value="UniProtKB-EC"/>
</dbReference>
<keyword evidence="7 18" id="KW-0560">Oxidoreductase</keyword>
<protein>
    <recommendedName>
        <fullName evidence="3">peptidylglycine monooxygenase</fullName>
        <ecNumber evidence="3">1.14.17.3</ecNumber>
    </recommendedName>
</protein>
<sequence>MLYKCAVVLFCLHFCASYKIGKFSLLMPNVRPNFPELYLCTPVKINTEKSYFITGFEPNSTMETAHHMLLYGCKTPGSNKALWNCGEMINKNSGVDTASPCLDGLQVIYAWARDAPKLELPEGVGFKVGKDSPIKYLVLQVHYAHIEEFKDGKTDDSGVFLEYTERPLDKLAGVLLLGTRGLIPPGKKTEHMETFCSIKEKKVIHPFAFRTHTHSLGLMVSGYKVVADENGKDTWSLLGKKNPQTPQMFYPVVNKNPIKEGDIIAARCTMKTKKDRYVYTGATNKDEMCNFYLMYYVEKDEPLEMKYCFSDGPPYFYWNKSNELNNIPDYDASSQL</sequence>
<keyword evidence="8 13" id="KW-0186">Copper</keyword>
<keyword evidence="10 14" id="KW-1015">Disulfide bond</keyword>
<dbReference type="InterPro" id="IPR008977">
    <property type="entry name" value="PHM/PNGase_F_dom_sf"/>
</dbReference>
<evidence type="ECO:0000256" key="14">
    <source>
        <dbReference type="PIRSR" id="PIRSR600720-3"/>
    </source>
</evidence>
<evidence type="ECO:0000256" key="2">
    <source>
        <dbReference type="ARBA" id="ARBA00010676"/>
    </source>
</evidence>
<evidence type="ECO:0000256" key="5">
    <source>
        <dbReference type="ARBA" id="ARBA00022723"/>
    </source>
</evidence>
<evidence type="ECO:0000256" key="6">
    <source>
        <dbReference type="ARBA" id="ARBA00022729"/>
    </source>
</evidence>
<dbReference type="PANTHER" id="PTHR10680:SF14">
    <property type="entry name" value="PEPTIDYL-GLYCINE ALPHA-AMIDATING MONOOXYGENASE"/>
    <property type="match status" value="1"/>
</dbReference>
<dbReference type="Gene3D" id="2.60.120.310">
    <property type="entry name" value="Copper type II, ascorbate-dependent monooxygenase, N-terminal domain"/>
    <property type="match status" value="1"/>
</dbReference>
<feature type="binding site" evidence="13">
    <location>
        <position position="214"/>
    </location>
    <ligand>
        <name>Cu(2+)</name>
        <dbReference type="ChEBI" id="CHEBI:29036"/>
        <label>1</label>
        <note>catalytic</note>
    </ligand>
</feature>
<name>E0W2I3_PEDHC</name>
<keyword evidence="5 13" id="KW-0479">Metal-binding</keyword>
<dbReference type="FunFam" id="2.60.120.310:FF:000005">
    <property type="entry name" value="Peptidylglycine alpha-hydroxylating monooxygenase"/>
    <property type="match status" value="1"/>
</dbReference>
<feature type="domain" description="Copper type II ascorbate-dependent monooxygenase C-terminal" evidence="17">
    <location>
        <begin position="171"/>
        <end position="320"/>
    </location>
</feature>
<dbReference type="GO" id="GO:0006518">
    <property type="term" value="P:peptide metabolic process"/>
    <property type="evidence" value="ECO:0007669"/>
    <property type="project" value="InterPro"/>
</dbReference>
<evidence type="ECO:0000256" key="12">
    <source>
        <dbReference type="ARBA" id="ARBA00048431"/>
    </source>
</evidence>
<evidence type="ECO:0000259" key="17">
    <source>
        <dbReference type="Pfam" id="PF03712"/>
    </source>
</evidence>
<dbReference type="InterPro" id="IPR000720">
    <property type="entry name" value="PHM/PAL"/>
</dbReference>
<evidence type="ECO:0000256" key="1">
    <source>
        <dbReference type="ARBA" id="ARBA00004613"/>
    </source>
</evidence>
<dbReference type="OrthoDB" id="10044505at2759"/>
<dbReference type="Proteomes" id="UP000009046">
    <property type="component" value="Unassembled WGS sequence"/>
</dbReference>
<feature type="disulfide bond" evidence="14">
    <location>
        <begin position="268"/>
        <end position="289"/>
    </location>
</feature>
<keyword evidence="20" id="KW-1185">Reference proteome</keyword>
<dbReference type="VEuPathDB" id="VectorBase:PHUM593160"/>
<feature type="binding site" evidence="13">
    <location>
        <position position="288"/>
    </location>
    <ligand>
        <name>Cu(2+)</name>
        <dbReference type="ChEBI" id="CHEBI:29036"/>
        <label>1</label>
        <note>catalytic</note>
    </ligand>
</feature>
<dbReference type="eggNOG" id="KOG3567">
    <property type="taxonomic scope" value="Eukaryota"/>
</dbReference>
<dbReference type="EMBL" id="AAZO01007228">
    <property type="status" value="NOT_ANNOTATED_CDS"/>
    <property type="molecule type" value="Genomic_DNA"/>
</dbReference>
<evidence type="ECO:0000313" key="19">
    <source>
        <dbReference type="EnsemblMetazoa" id="PHUM593160-PA"/>
    </source>
</evidence>
<keyword evidence="11" id="KW-0325">Glycoprotein</keyword>
<dbReference type="CTD" id="8232813"/>
<feature type="binding site" evidence="13">
    <location>
        <position position="212"/>
    </location>
    <ligand>
        <name>Cu(2+)</name>
        <dbReference type="ChEBI" id="CHEBI:29036"/>
        <label>1</label>
        <note>catalytic</note>
    </ligand>
</feature>
<dbReference type="GO" id="GO:0005576">
    <property type="term" value="C:extracellular region"/>
    <property type="evidence" value="ECO:0007669"/>
    <property type="project" value="UniProtKB-SubCell"/>
</dbReference>
<keyword evidence="6 15" id="KW-0732">Signal</keyword>
<comment type="cofactor">
    <cofactor evidence="13">
        <name>Cu(2+)</name>
        <dbReference type="ChEBI" id="CHEBI:29036"/>
    </cofactor>
    <text evidence="13">Binds 2 Cu(2+) ions per subunit.</text>
</comment>
<dbReference type="PRINTS" id="PR00790">
    <property type="entry name" value="PAMONOXGNASE"/>
</dbReference>
<dbReference type="InterPro" id="IPR014784">
    <property type="entry name" value="Cu2_ascorb_mOase-like_C"/>
</dbReference>
<dbReference type="Pfam" id="PF01082">
    <property type="entry name" value="Cu2_monooxygen"/>
    <property type="match status" value="1"/>
</dbReference>
<dbReference type="Gene3D" id="2.60.120.230">
    <property type="match status" value="1"/>
</dbReference>
<evidence type="ECO:0000256" key="3">
    <source>
        <dbReference type="ARBA" id="ARBA00012689"/>
    </source>
</evidence>
<evidence type="ECO:0000256" key="9">
    <source>
        <dbReference type="ARBA" id="ARBA00023033"/>
    </source>
</evidence>
<dbReference type="EnsemblMetazoa" id="PHUM593160-RA">
    <property type="protein sequence ID" value="PHUM593160-PA"/>
    <property type="gene ID" value="PHUM593160"/>
</dbReference>
<reference evidence="18" key="2">
    <citation type="submission" date="2007-04" db="EMBL/GenBank/DDBJ databases">
        <title>The genome of the human body louse.</title>
        <authorList>
            <consortium name="The Human Body Louse Genome Consortium"/>
            <person name="Kirkness E."/>
            <person name="Walenz B."/>
            <person name="Hass B."/>
            <person name="Bruggner R."/>
            <person name="Strausberg R."/>
        </authorList>
    </citation>
    <scope>NUCLEOTIDE SEQUENCE</scope>
    <source>
        <strain evidence="18">USDA</strain>
    </source>
</reference>
<feature type="disulfide bond" evidence="14">
    <location>
        <begin position="196"/>
        <end position="308"/>
    </location>
</feature>
<dbReference type="HOGENOM" id="CLU_051564_0_0_1"/>
<dbReference type="STRING" id="121224.E0W2I3"/>
<proteinExistence type="inferred from homology"/>
<comment type="similarity">
    <text evidence="2">Belongs to the copper type II ascorbate-dependent monooxygenase family.</text>
</comment>
<reference evidence="19" key="3">
    <citation type="submission" date="2021-02" db="UniProtKB">
        <authorList>
            <consortium name="EnsemblMetazoa"/>
        </authorList>
    </citation>
    <scope>IDENTIFICATION</scope>
    <source>
        <strain evidence="19">USDA</strain>
    </source>
</reference>
<feature type="binding site" evidence="13">
    <location>
        <position position="67"/>
    </location>
    <ligand>
        <name>Cu(2+)</name>
        <dbReference type="ChEBI" id="CHEBI:29036"/>
        <label>1</label>
        <note>catalytic</note>
    </ligand>
</feature>
<dbReference type="InParanoid" id="E0W2I3"/>
<dbReference type="InterPro" id="IPR036939">
    <property type="entry name" value="Cu2_ascorb_mOase_N_sf"/>
</dbReference>
<dbReference type="KEGG" id="phu:Phum_PHUM593160"/>
<comment type="catalytic activity">
    <reaction evidence="12">
        <text>a [peptide]-C-terminal glycine + 2 L-ascorbate + O2 = a [peptide]-C-terminal (2S)-2-hydroxyglycine + 2 monodehydro-L-ascorbate radical + H2O</text>
        <dbReference type="Rhea" id="RHEA:21452"/>
        <dbReference type="Rhea" id="RHEA-COMP:13486"/>
        <dbReference type="Rhea" id="RHEA-COMP:15321"/>
        <dbReference type="ChEBI" id="CHEBI:15377"/>
        <dbReference type="ChEBI" id="CHEBI:15379"/>
        <dbReference type="ChEBI" id="CHEBI:38290"/>
        <dbReference type="ChEBI" id="CHEBI:59513"/>
        <dbReference type="ChEBI" id="CHEBI:137000"/>
        <dbReference type="ChEBI" id="CHEBI:142768"/>
        <dbReference type="EC" id="1.14.17.3"/>
    </reaction>
</comment>